<dbReference type="PROSITE" id="PS50088">
    <property type="entry name" value="ANK_REPEAT"/>
    <property type="match status" value="5"/>
</dbReference>
<dbReference type="Pfam" id="PF00023">
    <property type="entry name" value="Ank"/>
    <property type="match status" value="1"/>
</dbReference>
<dbReference type="InterPro" id="IPR011990">
    <property type="entry name" value="TPR-like_helical_dom_sf"/>
</dbReference>
<accession>A0A9Q0JSL7</accession>
<dbReference type="PROSITE" id="PS50005">
    <property type="entry name" value="TPR"/>
    <property type="match status" value="1"/>
</dbReference>
<dbReference type="InterPro" id="IPR013105">
    <property type="entry name" value="TPR_2"/>
</dbReference>
<evidence type="ECO:0000256" key="1">
    <source>
        <dbReference type="ARBA" id="ARBA00022737"/>
    </source>
</evidence>
<dbReference type="Gene3D" id="1.25.40.20">
    <property type="entry name" value="Ankyrin repeat-containing domain"/>
    <property type="match status" value="1"/>
</dbReference>
<feature type="repeat" description="ANK" evidence="3">
    <location>
        <begin position="233"/>
        <end position="265"/>
    </location>
</feature>
<keyword evidence="3" id="KW-0040">ANK repeat</keyword>
<feature type="repeat" description="ANK" evidence="3">
    <location>
        <begin position="201"/>
        <end position="233"/>
    </location>
</feature>
<dbReference type="AlphaFoldDB" id="A0A9Q0JSL7"/>
<dbReference type="PRINTS" id="PR01415">
    <property type="entry name" value="ANKYRIN"/>
</dbReference>
<dbReference type="InterPro" id="IPR019734">
    <property type="entry name" value="TPR_rpt"/>
</dbReference>
<dbReference type="OrthoDB" id="412869at2759"/>
<sequence>MDINVLSRAGMDVLSRMDMNFPSSVNRGDCTRFLTPAWDGDLELLKRYVSEYDKGDGPAKTVEGIRDRMGHSAFHLAATAGSLDICKYFVEDLKLDVNLKDALDKTPLHHAIVANRSRISVYLLENGANPSALAEKRLTPLHCAAYKGCIKVLELLISRGVEVDAQSDCGTPLQRAALNGKKEAVKILLANNANPNAFQHQAFSPLTSAIEAGSVESVKLLLEAGADPNNESYGQTPIEAATYKKGTEIIKCLLEAGANPNVTTQWGMTPLEIAALNGDQKKAKILFPVTSPIPHVTNWTLEGLMKYNCSEEAANQRKQKQKEQFLLLKSKGDDAFSTRKYDDAMFWYSRACELNPLDAAVFSNRSLCCALLNNGFFALENAKRCISLKPDWPEAYYREGVAWKLLKDFPKAAESFNTGLELDPENKELLLAY</sequence>
<evidence type="ECO:0000256" key="3">
    <source>
        <dbReference type="PROSITE-ProRule" id="PRU00023"/>
    </source>
</evidence>
<dbReference type="InterPro" id="IPR036770">
    <property type="entry name" value="Ankyrin_rpt-contain_sf"/>
</dbReference>
<evidence type="ECO:0000256" key="2">
    <source>
        <dbReference type="ARBA" id="ARBA00022803"/>
    </source>
</evidence>
<protein>
    <submittedName>
        <fullName evidence="5">Uncharacterized protein</fullName>
    </submittedName>
</protein>
<feature type="repeat" description="TPR" evidence="4">
    <location>
        <begin position="393"/>
        <end position="426"/>
    </location>
</feature>
<dbReference type="Proteomes" id="UP001141552">
    <property type="component" value="Unassembled WGS sequence"/>
</dbReference>
<evidence type="ECO:0000313" key="6">
    <source>
        <dbReference type="Proteomes" id="UP001141552"/>
    </source>
</evidence>
<dbReference type="SMART" id="SM00248">
    <property type="entry name" value="ANK"/>
    <property type="match status" value="7"/>
</dbReference>
<proteinExistence type="predicted"/>
<evidence type="ECO:0000256" key="4">
    <source>
        <dbReference type="PROSITE-ProRule" id="PRU00339"/>
    </source>
</evidence>
<dbReference type="PROSITE" id="PS50297">
    <property type="entry name" value="ANK_REP_REGION"/>
    <property type="match status" value="5"/>
</dbReference>
<dbReference type="PANTHER" id="PTHR46224">
    <property type="entry name" value="ANKYRIN REPEAT FAMILY PROTEIN"/>
    <property type="match status" value="1"/>
</dbReference>
<dbReference type="PANTHER" id="PTHR46224:SF67">
    <property type="entry name" value="HSP70-HSP90 ORGANIZING PROTEIN 3-LIKE"/>
    <property type="match status" value="1"/>
</dbReference>
<dbReference type="Gene3D" id="1.25.40.10">
    <property type="entry name" value="Tetratricopeptide repeat domain"/>
    <property type="match status" value="1"/>
</dbReference>
<feature type="non-terminal residue" evidence="5">
    <location>
        <position position="1"/>
    </location>
</feature>
<comment type="caution">
    <text evidence="5">The sequence shown here is derived from an EMBL/GenBank/DDBJ whole genome shotgun (WGS) entry which is preliminary data.</text>
</comment>
<dbReference type="InterPro" id="IPR051616">
    <property type="entry name" value="Cul2-RING_E3_ligase_SR"/>
</dbReference>
<evidence type="ECO:0000313" key="5">
    <source>
        <dbReference type="EMBL" id="KAJ4851537.1"/>
    </source>
</evidence>
<dbReference type="InterPro" id="IPR002110">
    <property type="entry name" value="Ankyrin_rpt"/>
</dbReference>
<dbReference type="SUPFAM" id="SSF48452">
    <property type="entry name" value="TPR-like"/>
    <property type="match status" value="1"/>
</dbReference>
<organism evidence="5 6">
    <name type="scientific">Turnera subulata</name>
    <dbReference type="NCBI Taxonomy" id="218843"/>
    <lineage>
        <taxon>Eukaryota</taxon>
        <taxon>Viridiplantae</taxon>
        <taxon>Streptophyta</taxon>
        <taxon>Embryophyta</taxon>
        <taxon>Tracheophyta</taxon>
        <taxon>Spermatophyta</taxon>
        <taxon>Magnoliopsida</taxon>
        <taxon>eudicotyledons</taxon>
        <taxon>Gunneridae</taxon>
        <taxon>Pentapetalae</taxon>
        <taxon>rosids</taxon>
        <taxon>fabids</taxon>
        <taxon>Malpighiales</taxon>
        <taxon>Passifloraceae</taxon>
        <taxon>Turnera</taxon>
    </lineage>
</organism>
<reference evidence="5" key="2">
    <citation type="journal article" date="2023" name="Plants (Basel)">
        <title>Annotation of the Turnera subulata (Passifloraceae) Draft Genome Reveals the S-Locus Evolved after the Divergence of Turneroideae from Passifloroideae in a Stepwise Manner.</title>
        <authorList>
            <person name="Henning P.M."/>
            <person name="Roalson E.H."/>
            <person name="Mir W."/>
            <person name="McCubbin A.G."/>
            <person name="Shore J.S."/>
        </authorList>
    </citation>
    <scope>NUCLEOTIDE SEQUENCE</scope>
    <source>
        <strain evidence="5">F60SS</strain>
    </source>
</reference>
<feature type="repeat" description="ANK" evidence="3">
    <location>
        <begin position="103"/>
        <end position="135"/>
    </location>
</feature>
<keyword evidence="1" id="KW-0677">Repeat</keyword>
<dbReference type="Pfam" id="PF12796">
    <property type="entry name" value="Ank_2"/>
    <property type="match status" value="2"/>
</dbReference>
<dbReference type="SUPFAM" id="SSF48403">
    <property type="entry name" value="Ankyrin repeat"/>
    <property type="match status" value="1"/>
</dbReference>
<dbReference type="EMBL" id="JAKUCV010000034">
    <property type="protein sequence ID" value="KAJ4851537.1"/>
    <property type="molecule type" value="Genomic_DNA"/>
</dbReference>
<dbReference type="SMART" id="SM00028">
    <property type="entry name" value="TPR"/>
    <property type="match status" value="3"/>
</dbReference>
<gene>
    <name evidence="5" type="ORF">Tsubulata_842888</name>
</gene>
<feature type="repeat" description="ANK" evidence="3">
    <location>
        <begin position="136"/>
        <end position="168"/>
    </location>
</feature>
<dbReference type="Pfam" id="PF07719">
    <property type="entry name" value="TPR_2"/>
    <property type="match status" value="1"/>
</dbReference>
<name>A0A9Q0JSL7_9ROSI</name>
<reference evidence="5" key="1">
    <citation type="submission" date="2022-02" db="EMBL/GenBank/DDBJ databases">
        <authorList>
            <person name="Henning P.M."/>
            <person name="McCubbin A.G."/>
            <person name="Shore J.S."/>
        </authorList>
    </citation>
    <scope>NUCLEOTIDE SEQUENCE</scope>
    <source>
        <strain evidence="5">F60SS</strain>
        <tissue evidence="5">Leaves</tissue>
    </source>
</reference>
<keyword evidence="2 4" id="KW-0802">TPR repeat</keyword>
<keyword evidence="6" id="KW-1185">Reference proteome</keyword>
<feature type="repeat" description="ANK" evidence="3">
    <location>
        <begin position="168"/>
        <end position="200"/>
    </location>
</feature>